<dbReference type="InterPro" id="IPR050789">
    <property type="entry name" value="Diverse_Enzym_Activities"/>
</dbReference>
<feature type="domain" description="Beta-lactamase-related" evidence="3">
    <location>
        <begin position="15"/>
        <end position="374"/>
    </location>
</feature>
<keyword evidence="5" id="KW-1185">Reference proteome</keyword>
<evidence type="ECO:0000259" key="3">
    <source>
        <dbReference type="Pfam" id="PF00144"/>
    </source>
</evidence>
<reference evidence="4 5" key="1">
    <citation type="journal article" date="2021" name="Nat. Commun.">
        <title>Genetic determinants of endophytism in the Arabidopsis root mycobiome.</title>
        <authorList>
            <person name="Mesny F."/>
            <person name="Miyauchi S."/>
            <person name="Thiergart T."/>
            <person name="Pickel B."/>
            <person name="Atanasova L."/>
            <person name="Karlsson M."/>
            <person name="Huettel B."/>
            <person name="Barry K.W."/>
            <person name="Haridas S."/>
            <person name="Chen C."/>
            <person name="Bauer D."/>
            <person name="Andreopoulos W."/>
            <person name="Pangilinan J."/>
            <person name="LaButti K."/>
            <person name="Riley R."/>
            <person name="Lipzen A."/>
            <person name="Clum A."/>
            <person name="Drula E."/>
            <person name="Henrissat B."/>
            <person name="Kohler A."/>
            <person name="Grigoriev I.V."/>
            <person name="Martin F.M."/>
            <person name="Hacquard S."/>
        </authorList>
    </citation>
    <scope>NUCLEOTIDE SEQUENCE [LARGE SCALE GENOMIC DNA]</scope>
    <source>
        <strain evidence="4 5">MPI-CAGE-CH-0241</strain>
    </source>
</reference>
<protein>
    <submittedName>
        <fullName evidence="4">Beta-lactamase/transpeptidase-like protein</fullName>
    </submittedName>
</protein>
<evidence type="ECO:0000256" key="1">
    <source>
        <dbReference type="ARBA" id="ARBA00009009"/>
    </source>
</evidence>
<dbReference type="Gene3D" id="3.40.710.10">
    <property type="entry name" value="DD-peptidase/beta-lactamase superfamily"/>
    <property type="match status" value="1"/>
</dbReference>
<dbReference type="PANTHER" id="PTHR43283:SF17">
    <property type="entry name" value="(LOVD), PUTATIVE (AFU_ORTHOLOGUE AFUA_5G00920)-RELATED"/>
    <property type="match status" value="1"/>
</dbReference>
<accession>A0A9P9AS30</accession>
<name>A0A9P9AS30_9HYPO</name>
<gene>
    <name evidence="4" type="ORF">B0T10DRAFT_184042</name>
</gene>
<dbReference type="InterPro" id="IPR012338">
    <property type="entry name" value="Beta-lactam/transpept-like"/>
</dbReference>
<dbReference type="GO" id="GO:0016787">
    <property type="term" value="F:hydrolase activity"/>
    <property type="evidence" value="ECO:0007669"/>
    <property type="project" value="UniProtKB-KW"/>
</dbReference>
<comment type="caution">
    <text evidence="4">The sequence shown here is derived from an EMBL/GenBank/DDBJ whole genome shotgun (WGS) entry which is preliminary data.</text>
</comment>
<dbReference type="Proteomes" id="UP000777438">
    <property type="component" value="Unassembled WGS sequence"/>
</dbReference>
<organism evidence="4 5">
    <name type="scientific">Thelonectria olida</name>
    <dbReference type="NCBI Taxonomy" id="1576542"/>
    <lineage>
        <taxon>Eukaryota</taxon>
        <taxon>Fungi</taxon>
        <taxon>Dikarya</taxon>
        <taxon>Ascomycota</taxon>
        <taxon>Pezizomycotina</taxon>
        <taxon>Sordariomycetes</taxon>
        <taxon>Hypocreomycetidae</taxon>
        <taxon>Hypocreales</taxon>
        <taxon>Nectriaceae</taxon>
        <taxon>Thelonectria</taxon>
    </lineage>
</organism>
<dbReference type="PANTHER" id="PTHR43283">
    <property type="entry name" value="BETA-LACTAMASE-RELATED"/>
    <property type="match status" value="1"/>
</dbReference>
<evidence type="ECO:0000256" key="2">
    <source>
        <dbReference type="ARBA" id="ARBA00022801"/>
    </source>
</evidence>
<evidence type="ECO:0000313" key="5">
    <source>
        <dbReference type="Proteomes" id="UP000777438"/>
    </source>
</evidence>
<dbReference type="AlphaFoldDB" id="A0A9P9AS30"/>
<dbReference type="Pfam" id="PF00144">
    <property type="entry name" value="Beta-lactamase"/>
    <property type="match status" value="1"/>
</dbReference>
<evidence type="ECO:0000313" key="4">
    <source>
        <dbReference type="EMBL" id="KAH6897381.1"/>
    </source>
</evidence>
<keyword evidence="2" id="KW-0378">Hydrolase</keyword>
<dbReference type="OrthoDB" id="428260at2759"/>
<proteinExistence type="inferred from homology"/>
<comment type="similarity">
    <text evidence="1">Belongs to the class-A beta-lactamase family.</text>
</comment>
<dbReference type="SUPFAM" id="SSF56601">
    <property type="entry name" value="beta-lactamase/transpeptidase-like"/>
    <property type="match status" value="1"/>
</dbReference>
<dbReference type="InterPro" id="IPR001466">
    <property type="entry name" value="Beta-lactam-related"/>
</dbReference>
<dbReference type="EMBL" id="JAGPYM010000003">
    <property type="protein sequence ID" value="KAH6897381.1"/>
    <property type="molecule type" value="Genomic_DNA"/>
</dbReference>
<sequence length="394" mass="43484">MDKISAILQEHVAQGDDTSNKLLGASFVVVNSQDVIYTGSAGRIGFDIGSKPFRTDSFVWMASLTKIITVTSIMQVVEHGLVGLDDDVRPLIPELAAMQVLRGFDAKGKPILEDNTKPITLRILLTHTLGLGYDIADPDLVKWSKYVHRTATNLDWSRDGFNTPIKFAPGEGWYYGAAVDWAALVLEKVTGKSLGEYMQENIFEPLDIKDTGFWPEKLPQTADRAVSCTYREGDRLNPGPLPVPKAHEIESGGAGLFSTAQDYALFFRGFLQGKLLKEESVEEMFTPQLNETQSDMLESICYTPGRQVAFAPEFPQGLRLNHGIGGVMNSEDVPGKRRKGSLMWSGMCNSRWWIDRKIGVAAALITNVQPHGDPVVKSLYDKLELAVYEALGSL</sequence>